<keyword evidence="1" id="KW-0472">Membrane</keyword>
<dbReference type="Proteomes" id="UP000178636">
    <property type="component" value="Unassembled WGS sequence"/>
</dbReference>
<reference evidence="2 3" key="1">
    <citation type="journal article" date="2016" name="Nat. Commun.">
        <title>Thousands of microbial genomes shed light on interconnected biogeochemical processes in an aquifer system.</title>
        <authorList>
            <person name="Anantharaman K."/>
            <person name="Brown C.T."/>
            <person name="Hug L.A."/>
            <person name="Sharon I."/>
            <person name="Castelle C.J."/>
            <person name="Probst A.J."/>
            <person name="Thomas B.C."/>
            <person name="Singh A."/>
            <person name="Wilkins M.J."/>
            <person name="Karaoz U."/>
            <person name="Brodie E.L."/>
            <person name="Williams K.H."/>
            <person name="Hubbard S.S."/>
            <person name="Banfield J.F."/>
        </authorList>
    </citation>
    <scope>NUCLEOTIDE SEQUENCE [LARGE SCALE GENOMIC DNA]</scope>
</reference>
<proteinExistence type="predicted"/>
<dbReference type="AlphaFoldDB" id="A0A1G2DE93"/>
<accession>A0A1G2DE93</accession>
<feature type="transmembrane region" description="Helical" evidence="1">
    <location>
        <begin position="20"/>
        <end position="38"/>
    </location>
</feature>
<evidence type="ECO:0008006" key="4">
    <source>
        <dbReference type="Google" id="ProtNLM"/>
    </source>
</evidence>
<gene>
    <name evidence="2" type="ORF">A3C93_06025</name>
</gene>
<organism evidence="2 3">
    <name type="scientific">Candidatus Lloydbacteria bacterium RIFCSPHIGHO2_02_FULL_54_17</name>
    <dbReference type="NCBI Taxonomy" id="1798664"/>
    <lineage>
        <taxon>Bacteria</taxon>
        <taxon>Candidatus Lloydiibacteriota</taxon>
    </lineage>
</organism>
<keyword evidence="1" id="KW-0812">Transmembrane</keyword>
<protein>
    <recommendedName>
        <fullName evidence="4">DUF4430 domain-containing protein</fullName>
    </recommendedName>
</protein>
<name>A0A1G2DE93_9BACT</name>
<comment type="caution">
    <text evidence="2">The sequence shown here is derived from an EMBL/GenBank/DDBJ whole genome shotgun (WGS) entry which is preliminary data.</text>
</comment>
<evidence type="ECO:0000256" key="1">
    <source>
        <dbReference type="SAM" id="Phobius"/>
    </source>
</evidence>
<sequence length="164" mass="18169">MANNNDRDARRELKKKISSLVSWAIGIGIVGGLAYLVVTAERLPESEIESAVGIHYHPRLVIKMNGEPLTIPNNIGIGAVHNPIHTHEEGDGTLHLEFEGTVKKDDIRLGDFFTAWNKEWTATSFMGSPVGGEHTLTMTVNGAPSTDYWDHIMKDGEMIELDYK</sequence>
<evidence type="ECO:0000313" key="3">
    <source>
        <dbReference type="Proteomes" id="UP000178636"/>
    </source>
</evidence>
<dbReference type="EMBL" id="MHLO01000027">
    <property type="protein sequence ID" value="OGZ11967.1"/>
    <property type="molecule type" value="Genomic_DNA"/>
</dbReference>
<evidence type="ECO:0000313" key="2">
    <source>
        <dbReference type="EMBL" id="OGZ11967.1"/>
    </source>
</evidence>
<keyword evidence="1" id="KW-1133">Transmembrane helix</keyword>